<evidence type="ECO:0000256" key="2">
    <source>
        <dbReference type="ARBA" id="ARBA00023012"/>
    </source>
</evidence>
<protein>
    <submittedName>
        <fullName evidence="6">Alkaline phosphatase synthesis transcriptional regulatory protein PhoP</fullName>
    </submittedName>
</protein>
<feature type="DNA-binding region" description="OmpR/PhoB-type" evidence="4">
    <location>
        <begin position="15"/>
        <end position="114"/>
    </location>
</feature>
<proteinExistence type="predicted"/>
<organism evidence="6">
    <name type="scientific">Roseburia intestinalis</name>
    <dbReference type="NCBI Taxonomy" id="166486"/>
    <lineage>
        <taxon>Bacteria</taxon>
        <taxon>Bacillati</taxon>
        <taxon>Bacillota</taxon>
        <taxon>Clostridia</taxon>
        <taxon>Lachnospirales</taxon>
        <taxon>Lachnospiraceae</taxon>
        <taxon>Roseburia</taxon>
    </lineage>
</organism>
<dbReference type="GO" id="GO:0000156">
    <property type="term" value="F:phosphorelay response regulator activity"/>
    <property type="evidence" value="ECO:0007669"/>
    <property type="project" value="TreeGrafter"/>
</dbReference>
<dbReference type="InterPro" id="IPR039420">
    <property type="entry name" value="WalR-like"/>
</dbReference>
<keyword evidence="2" id="KW-0902">Two-component regulatory system</keyword>
<evidence type="ECO:0000256" key="3">
    <source>
        <dbReference type="ARBA" id="ARBA00023125"/>
    </source>
</evidence>
<dbReference type="GO" id="GO:0032993">
    <property type="term" value="C:protein-DNA complex"/>
    <property type="evidence" value="ECO:0007669"/>
    <property type="project" value="TreeGrafter"/>
</dbReference>
<evidence type="ECO:0000259" key="5">
    <source>
        <dbReference type="PROSITE" id="PS51755"/>
    </source>
</evidence>
<name>A0A6N3FKL0_9FIRM</name>
<dbReference type="Pfam" id="PF00486">
    <property type="entry name" value="Trans_reg_C"/>
    <property type="match status" value="1"/>
</dbReference>
<dbReference type="SUPFAM" id="SSF46894">
    <property type="entry name" value="C-terminal effector domain of the bipartite response regulators"/>
    <property type="match status" value="1"/>
</dbReference>
<dbReference type="CDD" id="cd00383">
    <property type="entry name" value="trans_reg_C"/>
    <property type="match status" value="1"/>
</dbReference>
<dbReference type="InterPro" id="IPR001867">
    <property type="entry name" value="OmpR/PhoB-type_DNA-bd"/>
</dbReference>
<dbReference type="FunFam" id="1.10.10.10:FF:000018">
    <property type="entry name" value="DNA-binding response regulator ResD"/>
    <property type="match status" value="1"/>
</dbReference>
<dbReference type="AlphaFoldDB" id="A0A6N3FKL0"/>
<evidence type="ECO:0000313" key="6">
    <source>
        <dbReference type="EMBL" id="VYU52541.1"/>
    </source>
</evidence>
<keyword evidence="3 4" id="KW-0238">DNA-binding</keyword>
<sequence>MSEDIEVLKHKAVHKGELCFEGLYIDKRKRIVVRKKNEIDLTYTEFEILLLLAQNAGIVFSKEQIYDRVWKEPYFGDYNIVMSHIRNIREKIEDNPSKPIYIQTVWGVGYKLNEKLKCAGIAESL</sequence>
<dbReference type="Gene3D" id="1.10.10.10">
    <property type="entry name" value="Winged helix-like DNA-binding domain superfamily/Winged helix DNA-binding domain"/>
    <property type="match status" value="1"/>
</dbReference>
<evidence type="ECO:0000256" key="1">
    <source>
        <dbReference type="ARBA" id="ARBA00022553"/>
    </source>
</evidence>
<dbReference type="GO" id="GO:0000976">
    <property type="term" value="F:transcription cis-regulatory region binding"/>
    <property type="evidence" value="ECO:0007669"/>
    <property type="project" value="TreeGrafter"/>
</dbReference>
<evidence type="ECO:0000256" key="4">
    <source>
        <dbReference type="PROSITE-ProRule" id="PRU01091"/>
    </source>
</evidence>
<dbReference type="GO" id="GO:0006355">
    <property type="term" value="P:regulation of DNA-templated transcription"/>
    <property type="evidence" value="ECO:0007669"/>
    <property type="project" value="InterPro"/>
</dbReference>
<dbReference type="PROSITE" id="PS51755">
    <property type="entry name" value="OMPR_PHOB"/>
    <property type="match status" value="1"/>
</dbReference>
<dbReference type="PANTHER" id="PTHR48111:SF40">
    <property type="entry name" value="PHOSPHATE REGULON TRANSCRIPTIONAL REGULATORY PROTEIN PHOB"/>
    <property type="match status" value="1"/>
</dbReference>
<dbReference type="PANTHER" id="PTHR48111">
    <property type="entry name" value="REGULATOR OF RPOS"/>
    <property type="match status" value="1"/>
</dbReference>
<dbReference type="SMART" id="SM00862">
    <property type="entry name" value="Trans_reg_C"/>
    <property type="match status" value="1"/>
</dbReference>
<reference evidence="6" key="1">
    <citation type="submission" date="2019-11" db="EMBL/GenBank/DDBJ databases">
        <authorList>
            <person name="Feng L."/>
        </authorList>
    </citation>
    <scope>NUCLEOTIDE SEQUENCE</scope>
    <source>
        <strain evidence="6">RintestinalisLFYP67</strain>
    </source>
</reference>
<keyword evidence="1" id="KW-0597">Phosphoprotein</keyword>
<dbReference type="GO" id="GO:0005829">
    <property type="term" value="C:cytosol"/>
    <property type="evidence" value="ECO:0007669"/>
    <property type="project" value="TreeGrafter"/>
</dbReference>
<accession>A0A6N3FKL0</accession>
<dbReference type="EMBL" id="CACRUM010000076">
    <property type="protein sequence ID" value="VYU52541.1"/>
    <property type="molecule type" value="Genomic_DNA"/>
</dbReference>
<feature type="domain" description="OmpR/PhoB-type" evidence="5">
    <location>
        <begin position="15"/>
        <end position="114"/>
    </location>
</feature>
<dbReference type="InterPro" id="IPR036388">
    <property type="entry name" value="WH-like_DNA-bd_sf"/>
</dbReference>
<gene>
    <name evidence="6" type="primary">phoP_2</name>
    <name evidence="6" type="ORF">RILFYP67_02220</name>
</gene>
<dbReference type="InterPro" id="IPR016032">
    <property type="entry name" value="Sig_transdc_resp-reg_C-effctor"/>
</dbReference>